<evidence type="ECO:0000256" key="4">
    <source>
        <dbReference type="ARBA" id="ARBA00022622"/>
    </source>
</evidence>
<dbReference type="GO" id="GO:0005886">
    <property type="term" value="C:plasma membrane"/>
    <property type="evidence" value="ECO:0007669"/>
    <property type="project" value="UniProtKB-SubCell"/>
</dbReference>
<feature type="domain" description="Trypanosome variant surface glycoprotein B-type N-terminal" evidence="10">
    <location>
        <begin position="37"/>
        <end position="341"/>
    </location>
</feature>
<proteinExistence type="predicted"/>
<evidence type="ECO:0000313" key="11">
    <source>
        <dbReference type="EMBL" id="APD74075.1"/>
    </source>
</evidence>
<reference evidence="11" key="1">
    <citation type="submission" date="2016-08" db="EMBL/GenBank/DDBJ databases">
        <title>VSG repertoire of Trypanosoma brucei EATRO 1125.</title>
        <authorList>
            <person name="Cross G.A."/>
        </authorList>
    </citation>
    <scope>NUCLEOTIDE SEQUENCE</scope>
    <source>
        <strain evidence="11">EATRO 1125</strain>
    </source>
</reference>
<keyword evidence="7" id="KW-0325">Glycoprotein</keyword>
<evidence type="ECO:0000256" key="5">
    <source>
        <dbReference type="ARBA" id="ARBA00022729"/>
    </source>
</evidence>
<feature type="region of interest" description="Disordered" evidence="9">
    <location>
        <begin position="265"/>
        <end position="286"/>
    </location>
</feature>
<dbReference type="GO" id="GO:0098552">
    <property type="term" value="C:side of membrane"/>
    <property type="evidence" value="ECO:0007669"/>
    <property type="project" value="UniProtKB-KW"/>
</dbReference>
<evidence type="ECO:0000256" key="9">
    <source>
        <dbReference type="SAM" id="MobiDB-lite"/>
    </source>
</evidence>
<evidence type="ECO:0000256" key="6">
    <source>
        <dbReference type="ARBA" id="ARBA00023136"/>
    </source>
</evidence>
<accession>A0A1J0R8B6</accession>
<dbReference type="InterPro" id="IPR025932">
    <property type="entry name" value="Trypano_VSG_B_N_dom"/>
</dbReference>
<evidence type="ECO:0000256" key="7">
    <source>
        <dbReference type="ARBA" id="ARBA00023180"/>
    </source>
</evidence>
<organism evidence="11">
    <name type="scientific">Trypanosoma brucei</name>
    <dbReference type="NCBI Taxonomy" id="5691"/>
    <lineage>
        <taxon>Eukaryota</taxon>
        <taxon>Discoba</taxon>
        <taxon>Euglenozoa</taxon>
        <taxon>Kinetoplastea</taxon>
        <taxon>Metakinetoplastina</taxon>
        <taxon>Trypanosomatida</taxon>
        <taxon>Trypanosomatidae</taxon>
        <taxon>Trypanosoma</taxon>
    </lineage>
</organism>
<evidence type="ECO:0000259" key="10">
    <source>
        <dbReference type="Pfam" id="PF13206"/>
    </source>
</evidence>
<evidence type="ECO:0000256" key="8">
    <source>
        <dbReference type="ARBA" id="ARBA00023288"/>
    </source>
</evidence>
<evidence type="ECO:0000256" key="2">
    <source>
        <dbReference type="ARBA" id="ARBA00004609"/>
    </source>
</evidence>
<keyword evidence="8" id="KW-0449">Lipoprotein</keyword>
<keyword evidence="6" id="KW-0472">Membrane</keyword>
<sequence>MTPTDNSAKIVAESPGKELFSGVSTEKLDQILEVYRKQQKAAHKKRNLRKFFHRPDNAAATEKISVIFALLTTKEAALAAAVRTKEQKVQLLRKKARHDILQALYGEDWKNVKQATDENADKPIANPTDHRKLPFAAGGRNAHCKPNVATKNTAADALVADLFCLCTGGNADNTEGKKHCSDEEINGITPINSETARQHAHASYIALWKACPFKRTAATLTELAQLLANKKDTLLATMGTNIITTSNAAAGATELKHTKAFLGMCPPTGNSRSDTTDNDETEQRSATRGVCIEYTREKQPPDGIKWVGAIDQPVAKLTTANHMYNELAQNIDELRGIEKQMQTLLLMGDSLSTPIAALSDTGKKEATVKQQNKCKSATNKTVEGCADIDCGYDSDKKECKAKQGEGETNAGTGDTTKD</sequence>
<dbReference type="AlphaFoldDB" id="A0A1J0R8B6"/>
<dbReference type="Pfam" id="PF13206">
    <property type="entry name" value="VSG_B"/>
    <property type="match status" value="1"/>
</dbReference>
<keyword evidence="5" id="KW-0732">Signal</keyword>
<keyword evidence="4" id="KW-0336">GPI-anchor</keyword>
<feature type="region of interest" description="Disordered" evidence="9">
    <location>
        <begin position="398"/>
        <end position="418"/>
    </location>
</feature>
<name>A0A1J0R8B6_9TRYP</name>
<evidence type="ECO:0000256" key="3">
    <source>
        <dbReference type="ARBA" id="ARBA00022475"/>
    </source>
</evidence>
<comment type="function">
    <text evidence="1">VSG forms a coat on the surface of the parasite. The trypanosome evades the immune response of the host by expressing a series of antigenically distinct VSGs from an estimated 1000 VSG genes.</text>
</comment>
<keyword evidence="3" id="KW-1003">Cell membrane</keyword>
<protein>
    <submittedName>
        <fullName evidence="11">Variant surface glycoprotein 1125.2601</fullName>
    </submittedName>
</protein>
<comment type="subcellular location">
    <subcellularLocation>
        <location evidence="2">Cell membrane</location>
        <topology evidence="2">Lipid-anchor</topology>
        <topology evidence="2">GPI-anchor</topology>
    </subcellularLocation>
</comment>
<dbReference type="VEuPathDB" id="TriTrypDB:Tb427_000060400"/>
<evidence type="ECO:0000256" key="1">
    <source>
        <dbReference type="ARBA" id="ARBA00002523"/>
    </source>
</evidence>
<dbReference type="EMBL" id="KX700119">
    <property type="protein sequence ID" value="APD74075.1"/>
    <property type="molecule type" value="Genomic_DNA"/>
</dbReference>
<feature type="compositionally biased region" description="Polar residues" evidence="9">
    <location>
        <begin position="409"/>
        <end position="418"/>
    </location>
</feature>